<evidence type="ECO:0000259" key="7">
    <source>
        <dbReference type="Pfam" id="PF12894"/>
    </source>
</evidence>
<proteinExistence type="predicted"/>
<feature type="compositionally biased region" description="Polar residues" evidence="6">
    <location>
        <begin position="731"/>
        <end position="749"/>
    </location>
</feature>
<dbReference type="Pfam" id="PF23405">
    <property type="entry name" value="WD40_APC4_C-half"/>
    <property type="match status" value="1"/>
</dbReference>
<keyword evidence="5" id="KW-0131">Cell cycle</keyword>
<keyword evidence="11" id="KW-1185">Reference proteome</keyword>
<dbReference type="InterPro" id="IPR036322">
    <property type="entry name" value="WD40_repeat_dom_sf"/>
</dbReference>
<dbReference type="PANTHER" id="PTHR13260:SF0">
    <property type="entry name" value="ANAPHASE-PROMOTING COMPLEX SUBUNIT 4"/>
    <property type="match status" value="1"/>
</dbReference>
<dbReference type="Gene3D" id="2.130.10.10">
    <property type="entry name" value="YVTN repeat-like/Quinoprotein amine dehydrogenase"/>
    <property type="match status" value="1"/>
</dbReference>
<evidence type="ECO:0000256" key="2">
    <source>
        <dbReference type="ARBA" id="ARBA00022618"/>
    </source>
</evidence>
<dbReference type="Pfam" id="PF12896">
    <property type="entry name" value="ANAPC4"/>
    <property type="match status" value="1"/>
</dbReference>
<keyword evidence="4" id="KW-0833">Ubl conjugation pathway</keyword>
<accession>A0A9P0FLB6</accession>
<organism evidence="10 11">
    <name type="scientific">Brassicogethes aeneus</name>
    <name type="common">Rape pollen beetle</name>
    <name type="synonym">Meligethes aeneus</name>
    <dbReference type="NCBI Taxonomy" id="1431903"/>
    <lineage>
        <taxon>Eukaryota</taxon>
        <taxon>Metazoa</taxon>
        <taxon>Ecdysozoa</taxon>
        <taxon>Arthropoda</taxon>
        <taxon>Hexapoda</taxon>
        <taxon>Insecta</taxon>
        <taxon>Pterygota</taxon>
        <taxon>Neoptera</taxon>
        <taxon>Endopterygota</taxon>
        <taxon>Coleoptera</taxon>
        <taxon>Polyphaga</taxon>
        <taxon>Cucujiformia</taxon>
        <taxon>Nitidulidae</taxon>
        <taxon>Meligethinae</taxon>
        <taxon>Brassicogethes</taxon>
    </lineage>
</organism>
<evidence type="ECO:0000259" key="8">
    <source>
        <dbReference type="Pfam" id="PF12896"/>
    </source>
</evidence>
<dbReference type="OrthoDB" id="2110451at2759"/>
<evidence type="ECO:0000259" key="9">
    <source>
        <dbReference type="Pfam" id="PF23405"/>
    </source>
</evidence>
<dbReference type="InterPro" id="IPR024790">
    <property type="entry name" value="APC4_long_dom"/>
</dbReference>
<dbReference type="Proteomes" id="UP001154078">
    <property type="component" value="Chromosome 6"/>
</dbReference>
<keyword evidence="3" id="KW-0498">Mitosis</keyword>
<evidence type="ECO:0000256" key="4">
    <source>
        <dbReference type="ARBA" id="ARBA00022786"/>
    </source>
</evidence>
<feature type="domain" description="Anaphase-promoting complex subunit 4 C-terminal half WD40" evidence="9">
    <location>
        <begin position="604"/>
        <end position="717"/>
    </location>
</feature>
<dbReference type="Pfam" id="PF12894">
    <property type="entry name" value="ANAPC4_WD40"/>
    <property type="match status" value="1"/>
</dbReference>
<dbReference type="InterPro" id="IPR056358">
    <property type="entry name" value="APC4_C"/>
</dbReference>
<evidence type="ECO:0000313" key="11">
    <source>
        <dbReference type="Proteomes" id="UP001154078"/>
    </source>
</evidence>
<dbReference type="GO" id="GO:0031145">
    <property type="term" value="P:anaphase-promoting complex-dependent catabolic process"/>
    <property type="evidence" value="ECO:0007669"/>
    <property type="project" value="InterPro"/>
</dbReference>
<sequence>MSNVIKQLEEKNVKNEITHMVWSSRMDLVALANNRGEVALHRLTWTRAWILNPPKEGVLVKGICWRPDGKILAIAYSTGEVHLVGIENKNILNVSNVNGDITYISWVQEKLENKVQKTSNLLDQDINEDNDYMKNVDFSSIFLPQPTPLPTSNGEESKNFLHIQSALNMILIGTKDGFVHIQIFGCFTCAVLNISEKVLYACSIKNIHITEDLDKLFVTVRNNENNTISIVIYDSQIFQTHTKELYTISMKSVYLLDLITYLNNAITSIAESWESILIEIDNKLSKYASLVPQGGVTADFLDLLMFGICSQEMEMFLLYDITKKGLEKFGQTIEMSYVNIQKLLLKNVTKFGQSITYHLAELRGMARFEHRYKVLGLDELSINKAIQDNGSFLIKTGEMQQIINHSLSNYRAFFRWIYTAIMHLIDEPIPTDIHKMTQQDLAYITEFLQNFDHIGYLPKDEVQKGFIMERIGQYLHDNNLTIPPCMEGNDWTVFLRQNECLQRHPGMLKHYENLSLMQQFKMLKTSLEEVLNSPKETIKNNFGFLRSLDGFNFGESQLKMSTVNMTKDSYLFSFVKPKNYIYLLQIFDLGCYAQCGKFYFTTLESEDPDCDNFYEIVDNAFFSHNILSLLLQNNSNNKSGVLYQFNVEEALEKLTEIDVNSEEIEDAHYFPEVNGTFLAPKSFKNIDNFVCCQFAISGTRKVGIVLSENRKKIRLFELSNEDDDDDDEAEITNSTLKESDVSMQDASFV</sequence>
<feature type="domain" description="Anaphase-promoting complex subunit 4 long" evidence="8">
    <location>
        <begin position="231"/>
        <end position="427"/>
    </location>
</feature>
<dbReference type="GO" id="GO:0005680">
    <property type="term" value="C:anaphase-promoting complex"/>
    <property type="evidence" value="ECO:0007669"/>
    <property type="project" value="InterPro"/>
</dbReference>
<dbReference type="PANTHER" id="PTHR13260">
    <property type="entry name" value="ANAPHASE PROMOTING COMPLEX SUBUNIT 4 APC4"/>
    <property type="match status" value="1"/>
</dbReference>
<gene>
    <name evidence="10" type="ORF">MELIAE_LOCUS9427</name>
</gene>
<keyword evidence="2" id="KW-0132">Cell division</keyword>
<dbReference type="AlphaFoldDB" id="A0A9P0FLB6"/>
<reference evidence="10" key="1">
    <citation type="submission" date="2021-12" db="EMBL/GenBank/DDBJ databases">
        <authorList>
            <person name="King R."/>
        </authorList>
    </citation>
    <scope>NUCLEOTIDE SEQUENCE</scope>
</reference>
<evidence type="ECO:0000256" key="6">
    <source>
        <dbReference type="SAM" id="MobiDB-lite"/>
    </source>
</evidence>
<dbReference type="InterPro" id="IPR015943">
    <property type="entry name" value="WD40/YVTN_repeat-like_dom_sf"/>
</dbReference>
<protein>
    <recommendedName>
        <fullName evidence="1">Anaphase-promoting complex subunit 4</fullName>
    </recommendedName>
</protein>
<evidence type="ECO:0000256" key="1">
    <source>
        <dbReference type="ARBA" id="ARBA00016067"/>
    </source>
</evidence>
<feature type="region of interest" description="Disordered" evidence="6">
    <location>
        <begin position="722"/>
        <end position="749"/>
    </location>
</feature>
<feature type="domain" description="Anaphase-promoting complex subunit 4-like WD40" evidence="7">
    <location>
        <begin position="20"/>
        <end position="108"/>
    </location>
</feature>
<dbReference type="InterPro" id="IPR024977">
    <property type="entry name" value="Apc4-like_WD40_dom"/>
</dbReference>
<dbReference type="EMBL" id="OV121137">
    <property type="protein sequence ID" value="CAH0559316.1"/>
    <property type="molecule type" value="Genomic_DNA"/>
</dbReference>
<dbReference type="GO" id="GO:0070979">
    <property type="term" value="P:protein K11-linked ubiquitination"/>
    <property type="evidence" value="ECO:0007669"/>
    <property type="project" value="TreeGrafter"/>
</dbReference>
<evidence type="ECO:0000256" key="5">
    <source>
        <dbReference type="ARBA" id="ARBA00023306"/>
    </source>
</evidence>
<dbReference type="InterPro" id="IPR024789">
    <property type="entry name" value="APC4"/>
</dbReference>
<name>A0A9P0FLB6_BRAAE</name>
<dbReference type="GO" id="GO:0034399">
    <property type="term" value="C:nuclear periphery"/>
    <property type="evidence" value="ECO:0007669"/>
    <property type="project" value="TreeGrafter"/>
</dbReference>
<evidence type="ECO:0000313" key="10">
    <source>
        <dbReference type="EMBL" id="CAH0559316.1"/>
    </source>
</evidence>
<dbReference type="GO" id="GO:0051301">
    <property type="term" value="P:cell division"/>
    <property type="evidence" value="ECO:0007669"/>
    <property type="project" value="UniProtKB-KW"/>
</dbReference>
<evidence type="ECO:0000256" key="3">
    <source>
        <dbReference type="ARBA" id="ARBA00022776"/>
    </source>
</evidence>
<dbReference type="SUPFAM" id="SSF50978">
    <property type="entry name" value="WD40 repeat-like"/>
    <property type="match status" value="1"/>
</dbReference>